<dbReference type="RefSeq" id="WP_232336780.1">
    <property type="nucleotide sequence ID" value="NZ_CP019640.1"/>
</dbReference>
<dbReference type="CDD" id="cd08601">
    <property type="entry name" value="GDPD_SaGlpQ_like"/>
    <property type="match status" value="1"/>
</dbReference>
<gene>
    <name evidence="2" type="ORF">B0X71_03900</name>
</gene>
<dbReference type="InterPro" id="IPR030395">
    <property type="entry name" value="GP_PDE_dom"/>
</dbReference>
<dbReference type="Proteomes" id="UP000188184">
    <property type="component" value="Chromosome"/>
</dbReference>
<dbReference type="PROSITE" id="PS51704">
    <property type="entry name" value="GP_PDE"/>
    <property type="match status" value="1"/>
</dbReference>
<evidence type="ECO:0000259" key="1">
    <source>
        <dbReference type="PROSITE" id="PS51704"/>
    </source>
</evidence>
<dbReference type="AlphaFoldDB" id="A0A1Q2KW38"/>
<evidence type="ECO:0000313" key="2">
    <source>
        <dbReference type="EMBL" id="AQQ52336.1"/>
    </source>
</evidence>
<evidence type="ECO:0000313" key="3">
    <source>
        <dbReference type="Proteomes" id="UP000188184"/>
    </source>
</evidence>
<organism evidence="2 3">
    <name type="scientific">Planococcus lenghuensis</name>
    <dbReference type="NCBI Taxonomy" id="2213202"/>
    <lineage>
        <taxon>Bacteria</taxon>
        <taxon>Bacillati</taxon>
        <taxon>Bacillota</taxon>
        <taxon>Bacilli</taxon>
        <taxon>Bacillales</taxon>
        <taxon>Caryophanaceae</taxon>
        <taxon>Planococcus</taxon>
    </lineage>
</organism>
<dbReference type="Pfam" id="PF03009">
    <property type="entry name" value="GDPD"/>
    <property type="match status" value="1"/>
</dbReference>
<reference evidence="2 3" key="1">
    <citation type="submission" date="2017-02" db="EMBL/GenBank/DDBJ databases">
        <title>The complete genomic sequence of a novel cold adapted crude oil-degrading bacterium Planococcus qaidamina Y42.</title>
        <authorList>
            <person name="Yang R."/>
        </authorList>
    </citation>
    <scope>NUCLEOTIDE SEQUENCE [LARGE SCALE GENOMIC DNA]</scope>
    <source>
        <strain evidence="2 3">Y42</strain>
    </source>
</reference>
<dbReference type="EMBL" id="CP019640">
    <property type="protein sequence ID" value="AQQ52336.1"/>
    <property type="molecule type" value="Genomic_DNA"/>
</dbReference>
<protein>
    <recommendedName>
        <fullName evidence="1">GP-PDE domain-containing protein</fullName>
    </recommendedName>
</protein>
<feature type="domain" description="GP-PDE" evidence="1">
    <location>
        <begin position="39"/>
        <end position="291"/>
    </location>
</feature>
<keyword evidence="3" id="KW-1185">Reference proteome</keyword>
<dbReference type="PANTHER" id="PTHR46211:SF7">
    <property type="entry name" value="GLYCEROPHOSPHODIESTER PHOSPHODIESTERASE"/>
    <property type="match status" value="1"/>
</dbReference>
<dbReference type="GO" id="GO:0006629">
    <property type="term" value="P:lipid metabolic process"/>
    <property type="evidence" value="ECO:0007669"/>
    <property type="project" value="InterPro"/>
</dbReference>
<dbReference type="InterPro" id="IPR017946">
    <property type="entry name" value="PLC-like_Pdiesterase_TIM-brl"/>
</dbReference>
<dbReference type="GO" id="GO:0008081">
    <property type="term" value="F:phosphoric diester hydrolase activity"/>
    <property type="evidence" value="ECO:0007669"/>
    <property type="project" value="InterPro"/>
</dbReference>
<dbReference type="SUPFAM" id="SSF51695">
    <property type="entry name" value="PLC-like phosphodiesterases"/>
    <property type="match status" value="1"/>
</dbReference>
<dbReference type="KEGG" id="pmar:B0X71_03900"/>
<dbReference type="PANTHER" id="PTHR46211">
    <property type="entry name" value="GLYCEROPHOSPHORYL DIESTER PHOSPHODIESTERASE"/>
    <property type="match status" value="1"/>
</dbReference>
<sequence length="302" mass="33804">MEKRTYITIMLAVLTIAAIFLNTAVFDDSDNPDLDPKQFYNIAHRGASGDTPELTMAAFDRAVEKGADYIEVDLQMTKDGVIVLMHDETVNRTTDGTGLVSELTLAEIKQLDAGSWFNEAFPEKAQPEYIGLEVPTLREVIEEYSDELRLYIEIKEPNAFPDLEEKLVFLLNDTGLIGEDVPPGNVLIQSFGAQSLYNIYLLQPDIPLIQLISYSDIPSITGDAMDSINEYAVGIGLSYTQITRSFMKEALSRDLLVHPYTVNKPEHMETLIEWGATGIITNYPGVLQEVIERNKEELIGYN</sequence>
<dbReference type="Gene3D" id="3.20.20.190">
    <property type="entry name" value="Phosphatidylinositol (PI) phosphodiesterase"/>
    <property type="match status" value="1"/>
</dbReference>
<proteinExistence type="predicted"/>
<name>A0A1Q2KW38_9BACL</name>
<accession>A0A1Q2KW38</accession>